<keyword evidence="1" id="KW-0812">Transmembrane</keyword>
<feature type="transmembrane region" description="Helical" evidence="1">
    <location>
        <begin position="68"/>
        <end position="86"/>
    </location>
</feature>
<keyword evidence="4" id="KW-1185">Reference proteome</keyword>
<keyword evidence="1" id="KW-0472">Membrane</keyword>
<dbReference type="GO" id="GO:0004175">
    <property type="term" value="F:endopeptidase activity"/>
    <property type="evidence" value="ECO:0007669"/>
    <property type="project" value="UniProtKB-ARBA"/>
</dbReference>
<protein>
    <recommendedName>
        <fullName evidence="2">CAAX prenyl protease 2/Lysostaphin resistance protein A-like domain-containing protein</fullName>
    </recommendedName>
</protein>
<organism evidence="3 4">
    <name type="scientific">Sphingomonas endophytica</name>
    <dbReference type="NCBI Taxonomy" id="869719"/>
    <lineage>
        <taxon>Bacteria</taxon>
        <taxon>Pseudomonadati</taxon>
        <taxon>Pseudomonadota</taxon>
        <taxon>Alphaproteobacteria</taxon>
        <taxon>Sphingomonadales</taxon>
        <taxon>Sphingomonadaceae</taxon>
        <taxon>Sphingomonas</taxon>
    </lineage>
</organism>
<dbReference type="Pfam" id="PF02517">
    <property type="entry name" value="Rce1-like"/>
    <property type="match status" value="1"/>
</dbReference>
<comment type="caution">
    <text evidence="3">The sequence shown here is derived from an EMBL/GenBank/DDBJ whole genome shotgun (WGS) entry which is preliminary data.</text>
</comment>
<feature type="domain" description="CAAX prenyl protease 2/Lysostaphin resistance protein A-like" evidence="2">
    <location>
        <begin position="15"/>
        <end position="103"/>
    </location>
</feature>
<keyword evidence="1" id="KW-1133">Transmembrane helix</keyword>
<accession>A0A147HZ06</accession>
<feature type="transmembrane region" description="Helical" evidence="1">
    <location>
        <begin position="35"/>
        <end position="61"/>
    </location>
</feature>
<feature type="transmembrane region" description="Helical" evidence="1">
    <location>
        <begin position="92"/>
        <end position="112"/>
    </location>
</feature>
<gene>
    <name evidence="3" type="ORF">NS334_13025</name>
</gene>
<reference evidence="3 4" key="1">
    <citation type="journal article" date="2016" name="Front. Microbiol.">
        <title>Genomic Resource of Rice Seed Associated Bacteria.</title>
        <authorList>
            <person name="Midha S."/>
            <person name="Bansal K."/>
            <person name="Sharma S."/>
            <person name="Kumar N."/>
            <person name="Patil P.P."/>
            <person name="Chaudhry V."/>
            <person name="Patil P.B."/>
        </authorList>
    </citation>
    <scope>NUCLEOTIDE SEQUENCE [LARGE SCALE GENOMIC DNA]</scope>
    <source>
        <strain evidence="3 4">NS334</strain>
    </source>
</reference>
<dbReference type="Proteomes" id="UP000074310">
    <property type="component" value="Unassembled WGS sequence"/>
</dbReference>
<name>A0A147HZ06_9SPHN</name>
<sequence length="117" mass="12486">MGDLRAVTPVRRAELGWGVLLAVEAGVTEEVFFRLLLPLLIAQLSGSAVAGFVVATVLFGYAHRYQGVPGIAGTLLAGVLLTLIYLLSGHLWVAMLVHAAIDLNGLVVRPWLSGRLR</sequence>
<evidence type="ECO:0000313" key="4">
    <source>
        <dbReference type="Proteomes" id="UP000074310"/>
    </source>
</evidence>
<dbReference type="EMBL" id="LDTB01000056">
    <property type="protein sequence ID" value="KTT70227.1"/>
    <property type="molecule type" value="Genomic_DNA"/>
</dbReference>
<dbReference type="InterPro" id="IPR003675">
    <property type="entry name" value="Rce1/LyrA-like_dom"/>
</dbReference>
<dbReference type="PATRIC" id="fig|869719.3.peg.2594"/>
<evidence type="ECO:0000259" key="2">
    <source>
        <dbReference type="Pfam" id="PF02517"/>
    </source>
</evidence>
<dbReference type="AlphaFoldDB" id="A0A147HZ06"/>
<dbReference type="GO" id="GO:0080120">
    <property type="term" value="P:CAAX-box protein maturation"/>
    <property type="evidence" value="ECO:0007669"/>
    <property type="project" value="UniProtKB-ARBA"/>
</dbReference>
<evidence type="ECO:0000313" key="3">
    <source>
        <dbReference type="EMBL" id="KTT70227.1"/>
    </source>
</evidence>
<proteinExistence type="predicted"/>
<evidence type="ECO:0000256" key="1">
    <source>
        <dbReference type="SAM" id="Phobius"/>
    </source>
</evidence>